<protein>
    <submittedName>
        <fullName evidence="2">Multidrug-efflux transporter MexB</fullName>
    </submittedName>
</protein>
<dbReference type="PANTHER" id="PTHR32063">
    <property type="match status" value="1"/>
</dbReference>
<dbReference type="SUPFAM" id="SSF82714">
    <property type="entry name" value="Multidrug efflux transporter AcrB TolC docking domain, DN and DC subdomains"/>
    <property type="match status" value="2"/>
</dbReference>
<dbReference type="GO" id="GO:0042910">
    <property type="term" value="F:xenobiotic transmembrane transporter activity"/>
    <property type="evidence" value="ECO:0007669"/>
    <property type="project" value="TreeGrafter"/>
</dbReference>
<dbReference type="Gene3D" id="1.20.1640.10">
    <property type="entry name" value="Multidrug efflux transporter AcrB transmembrane domain"/>
    <property type="match status" value="2"/>
</dbReference>
<dbReference type="PANTHER" id="PTHR32063:SF16">
    <property type="entry name" value="CATION EFFLUX SYSTEM (ACRB_ACRD_ACRF FAMILY)"/>
    <property type="match status" value="1"/>
</dbReference>
<feature type="transmembrane region" description="Helical" evidence="1">
    <location>
        <begin position="447"/>
        <end position="475"/>
    </location>
</feature>
<dbReference type="Gene3D" id="3.30.2090.10">
    <property type="entry name" value="Multidrug efflux transporter AcrB TolC docking domain, DN and DC subdomains"/>
    <property type="match status" value="2"/>
</dbReference>
<dbReference type="STRING" id="673.AL542_05715"/>
<dbReference type="Gene3D" id="3.30.70.1440">
    <property type="entry name" value="Multidrug efflux transporter AcrB pore domain"/>
    <property type="match status" value="1"/>
</dbReference>
<evidence type="ECO:0000256" key="1">
    <source>
        <dbReference type="SAM" id="Phobius"/>
    </source>
</evidence>
<feature type="transmembrane region" description="Helical" evidence="1">
    <location>
        <begin position="932"/>
        <end position="953"/>
    </location>
</feature>
<dbReference type="RefSeq" id="WP_115659484.1">
    <property type="nucleotide sequence ID" value="NZ_UGHD01000002.1"/>
</dbReference>
<feature type="transmembrane region" description="Helical" evidence="1">
    <location>
        <begin position="992"/>
        <end position="1010"/>
    </location>
</feature>
<dbReference type="AlphaFoldDB" id="A0A377HLV0"/>
<feature type="transmembrane region" description="Helical" evidence="1">
    <location>
        <begin position="354"/>
        <end position="376"/>
    </location>
</feature>
<gene>
    <name evidence="2" type="primary">mexB_1</name>
    <name evidence="2" type="ORF">NCTC11645_01079</name>
</gene>
<dbReference type="SUPFAM" id="SSF82866">
    <property type="entry name" value="Multidrug efflux transporter AcrB transmembrane domain"/>
    <property type="match status" value="2"/>
</dbReference>
<dbReference type="InterPro" id="IPR027463">
    <property type="entry name" value="AcrB_DN_DC_subdom"/>
</dbReference>
<dbReference type="GO" id="GO:0005886">
    <property type="term" value="C:plasma membrane"/>
    <property type="evidence" value="ECO:0007669"/>
    <property type="project" value="TreeGrafter"/>
</dbReference>
<dbReference type="SUPFAM" id="SSF82693">
    <property type="entry name" value="Multidrug efflux transporter AcrB pore domain, PN1, PN2, PC1 and PC2 subdomains"/>
    <property type="match status" value="3"/>
</dbReference>
<dbReference type="InterPro" id="IPR001036">
    <property type="entry name" value="Acrflvin-R"/>
</dbReference>
<proteinExistence type="predicted"/>
<dbReference type="Gene3D" id="3.30.70.1320">
    <property type="entry name" value="Multidrug efflux transporter AcrB pore domain like"/>
    <property type="match status" value="1"/>
</dbReference>
<feature type="transmembrane region" description="Helical" evidence="1">
    <location>
        <begin position="548"/>
        <end position="567"/>
    </location>
</feature>
<accession>A0A377HLV0</accession>
<evidence type="ECO:0000313" key="3">
    <source>
        <dbReference type="Proteomes" id="UP000254512"/>
    </source>
</evidence>
<evidence type="ECO:0000313" key="2">
    <source>
        <dbReference type="EMBL" id="STO56705.1"/>
    </source>
</evidence>
<dbReference type="Proteomes" id="UP000254512">
    <property type="component" value="Unassembled WGS sequence"/>
</dbReference>
<dbReference type="PRINTS" id="PR00702">
    <property type="entry name" value="ACRIFLAVINRP"/>
</dbReference>
<reference evidence="2 3" key="1">
    <citation type="submission" date="2018-06" db="EMBL/GenBank/DDBJ databases">
        <authorList>
            <consortium name="Pathogen Informatics"/>
            <person name="Doyle S."/>
        </authorList>
    </citation>
    <scope>NUCLEOTIDE SEQUENCE [LARGE SCALE GENOMIC DNA]</scope>
    <source>
        <strain evidence="2 3">NCTC11645</strain>
    </source>
</reference>
<organism evidence="2 3">
    <name type="scientific">Grimontia hollisae</name>
    <name type="common">Vibrio hollisae</name>
    <dbReference type="NCBI Taxonomy" id="673"/>
    <lineage>
        <taxon>Bacteria</taxon>
        <taxon>Pseudomonadati</taxon>
        <taxon>Pseudomonadota</taxon>
        <taxon>Gammaproteobacteria</taxon>
        <taxon>Vibrionales</taxon>
        <taxon>Vibrionaceae</taxon>
        <taxon>Grimontia</taxon>
    </lineage>
</organism>
<keyword evidence="1" id="KW-1133">Transmembrane helix</keyword>
<dbReference type="EMBL" id="UGHD01000002">
    <property type="protein sequence ID" value="STO56705.1"/>
    <property type="molecule type" value="Genomic_DNA"/>
</dbReference>
<feature type="transmembrane region" description="Helical" evidence="1">
    <location>
        <begin position="959"/>
        <end position="980"/>
    </location>
</feature>
<feature type="transmembrane region" description="Helical" evidence="1">
    <location>
        <begin position="409"/>
        <end position="427"/>
    </location>
</feature>
<feature type="transmembrane region" description="Helical" evidence="1">
    <location>
        <begin position="1068"/>
        <end position="1094"/>
    </location>
</feature>
<keyword evidence="1" id="KW-0472">Membrane</keyword>
<keyword evidence="1" id="KW-0812">Transmembrane</keyword>
<dbReference type="Gene3D" id="3.30.70.1430">
    <property type="entry name" value="Multidrug efflux transporter AcrB pore domain"/>
    <property type="match status" value="2"/>
</dbReference>
<feature type="transmembrane region" description="Helical" evidence="1">
    <location>
        <begin position="16"/>
        <end position="39"/>
    </location>
</feature>
<dbReference type="Pfam" id="PF00873">
    <property type="entry name" value="ACR_tran"/>
    <property type="match status" value="1"/>
</dbReference>
<sequence length="1115" mass="121591">MIADKDNNRRFGIVGWFMQTGFAPVLMLLALVAGVVALMMTPREEDPQIVVPMADVIISAPGLSPRQVENQITEPAEQLLSQIDGVEYVYSQSMKGKAVVIVRFHVGENREDSLTKLYTKLYANQDMLPGSVESWVVKPIEIDHVPIVVGALYSTNPDTTDSYALRRLAEEMTQSLKAIEQTHQVTVTGGLPRNIQVAFDVTALAAYQTTLDDVRWALSVTNVHQKAGQVNESGRVYTVESGQFFQSASELETLVVNVVNGKPVYLRDVADITDGPEIPSSYTLYSPGMAHPDAEPGVSWPAVFVSVAKRKGANAVWVAEDVLAAFEDIEAEWLPQGVHIDVIRNYGQTADDKVTNLVSSLGLAVLTVVVFVGLFLNWRAALVVALAIPVSYGATLLLDLLFGYTINRVTLFALILALGLIVDDPIASIDNIDRYLRRKGLSRTTAIALAMAEIRSALLMSTAAIVIVFLPMFFITGMMGPYMAPMAFNVPVAVIFSTVVAFFITPWLALKLLKTASDKGHYHLESTLMYRGYKKVLSAILATRGRRISFLVAIAVLFGLAVSLPALRMVPLKLLPHDNKNEFQVVIDLPQGQALESSAAVSQALAGYLLEQPEVVSVSHFVGLASPMDFNGMVRHYFLRAEPHQSELRVVLLDKTLRREQSNEMITRWRDGLEAIAKQHQADIQLVEVPPGPPVIATLVAEIYGDAFTPYTTLEAAGDVVAARMRQEAFVTEMATSSTDPHEVWRFEVDREKAALSGIAVSDINHTIQAATQGFVIGEMQLADEVSPLPILMRLPAGQRDSLNQILSLYVRGREGIAQVLTEHGIEAAPRPLVQLSELGRFVKAPVEHTIFHKNLKPVVYVYGQTTGRVPAEAIADMMVDFGEEPGEVRDLSSRHYFSNGAGLGWQLPADLNVVWSGEGEWKITLDVFRDLGIAFAVALLGVYGVLVIQTGLPGVSGVIMLAIPLTMIGIMPGFWLLNVFTSEINGIPNPVLFTATAMIGMIALAGIVVRNALVLIEFIHQALAEGAELKEALYQAGAVRMRPILLTAGTTMLGNIVITLDPIFNGLAWAIIFGILASTIFTLLVVPVVYFMIHPSHSSGKQYTPETDEQGVSL</sequence>
<name>A0A377HLV0_GRIHO</name>
<feature type="transmembrane region" description="Helical" evidence="1">
    <location>
        <begin position="382"/>
        <end position="402"/>
    </location>
</feature>
<feature type="transmembrane region" description="Helical" evidence="1">
    <location>
        <begin position="487"/>
        <end position="509"/>
    </location>
</feature>